<organism evidence="7 8">
    <name type="scientific">Enterocloster bolteae</name>
    <dbReference type="NCBI Taxonomy" id="208479"/>
    <lineage>
        <taxon>Bacteria</taxon>
        <taxon>Bacillati</taxon>
        <taxon>Bacillota</taxon>
        <taxon>Clostridia</taxon>
        <taxon>Lachnospirales</taxon>
        <taxon>Lachnospiraceae</taxon>
        <taxon>Enterocloster</taxon>
    </lineage>
</organism>
<evidence type="ECO:0000259" key="6">
    <source>
        <dbReference type="PROSITE" id="PS50887"/>
    </source>
</evidence>
<reference evidence="7 8" key="1">
    <citation type="submission" date="2018-08" db="EMBL/GenBank/DDBJ databases">
        <title>A genome reference for cultivated species of the human gut microbiota.</title>
        <authorList>
            <person name="Zou Y."/>
            <person name="Xue W."/>
            <person name="Luo G."/>
        </authorList>
    </citation>
    <scope>NUCLEOTIDE SEQUENCE [LARGE SCALE GENOMIC DNA]</scope>
    <source>
        <strain evidence="7 8">AF14-18</strain>
    </source>
</reference>
<dbReference type="CDD" id="cd01948">
    <property type="entry name" value="EAL"/>
    <property type="match status" value="1"/>
</dbReference>
<evidence type="ECO:0000256" key="1">
    <source>
        <dbReference type="ARBA" id="ARBA00018672"/>
    </source>
</evidence>
<dbReference type="GO" id="GO:0000160">
    <property type="term" value="P:phosphorelay signal transduction system"/>
    <property type="evidence" value="ECO:0007669"/>
    <property type="project" value="InterPro"/>
</dbReference>
<dbReference type="AlphaFoldDB" id="A0A412ZBP4"/>
<dbReference type="PANTHER" id="PTHR33121">
    <property type="entry name" value="CYCLIC DI-GMP PHOSPHODIESTERASE PDEF"/>
    <property type="match status" value="1"/>
</dbReference>
<protein>
    <recommendedName>
        <fullName evidence="1">Stage 0 sporulation protein A homolog</fullName>
    </recommendedName>
</protein>
<dbReference type="CDD" id="cd01949">
    <property type="entry name" value="GGDEF"/>
    <property type="match status" value="2"/>
</dbReference>
<evidence type="ECO:0000256" key="2">
    <source>
        <dbReference type="ARBA" id="ARBA00024867"/>
    </source>
</evidence>
<feature type="domain" description="Response regulatory" evidence="4">
    <location>
        <begin position="6"/>
        <end position="123"/>
    </location>
</feature>
<dbReference type="InterPro" id="IPR050706">
    <property type="entry name" value="Cyclic-di-GMP_PDE-like"/>
</dbReference>
<dbReference type="SMART" id="SM00448">
    <property type="entry name" value="REC"/>
    <property type="match status" value="2"/>
</dbReference>
<dbReference type="InterPro" id="IPR001633">
    <property type="entry name" value="EAL_dom"/>
</dbReference>
<feature type="domain" description="Response regulatory" evidence="4">
    <location>
        <begin position="574"/>
        <end position="689"/>
    </location>
</feature>
<dbReference type="Pfam" id="PF00563">
    <property type="entry name" value="EAL"/>
    <property type="match status" value="1"/>
</dbReference>
<dbReference type="RefSeq" id="WP_118018071.1">
    <property type="nucleotide sequence ID" value="NZ_CAUFHZ010000031.1"/>
</dbReference>
<dbReference type="InterPro" id="IPR011006">
    <property type="entry name" value="CheY-like_superfamily"/>
</dbReference>
<dbReference type="InterPro" id="IPR001789">
    <property type="entry name" value="Sig_transdc_resp-reg_receiver"/>
</dbReference>
<dbReference type="SMART" id="SM00267">
    <property type="entry name" value="GGDEF"/>
    <property type="match status" value="2"/>
</dbReference>
<dbReference type="CDD" id="cd00156">
    <property type="entry name" value="REC"/>
    <property type="match status" value="1"/>
</dbReference>
<evidence type="ECO:0000256" key="3">
    <source>
        <dbReference type="PROSITE-ProRule" id="PRU00169"/>
    </source>
</evidence>
<comment type="function">
    <text evidence="2">May play the central regulatory role in sporulation. It may be an element of the effector pathway responsible for the activation of sporulation genes in response to nutritional stress. Spo0A may act in concert with spo0H (a sigma factor) to control the expression of some genes that are critical to the sporulation process.</text>
</comment>
<evidence type="ECO:0000259" key="4">
    <source>
        <dbReference type="PROSITE" id="PS50110"/>
    </source>
</evidence>
<proteinExistence type="predicted"/>
<dbReference type="SUPFAM" id="SSF141868">
    <property type="entry name" value="EAL domain-like"/>
    <property type="match status" value="1"/>
</dbReference>
<dbReference type="SUPFAM" id="SSF52172">
    <property type="entry name" value="CheY-like"/>
    <property type="match status" value="2"/>
</dbReference>
<keyword evidence="3" id="KW-0597">Phosphoprotein</keyword>
<accession>A0A412ZBP4</accession>
<dbReference type="PROSITE" id="PS50887">
    <property type="entry name" value="GGDEF"/>
    <property type="match status" value="2"/>
</dbReference>
<dbReference type="InterPro" id="IPR029787">
    <property type="entry name" value="Nucleotide_cyclase"/>
</dbReference>
<dbReference type="PANTHER" id="PTHR33121:SF70">
    <property type="entry name" value="SIGNALING PROTEIN YKOW"/>
    <property type="match status" value="1"/>
</dbReference>
<feature type="domain" description="GGDEF" evidence="6">
    <location>
        <begin position="731"/>
        <end position="861"/>
    </location>
</feature>
<comment type="caution">
    <text evidence="3">Lacks conserved residue(s) required for the propagation of feature annotation.</text>
</comment>
<evidence type="ECO:0000259" key="5">
    <source>
        <dbReference type="PROSITE" id="PS50883"/>
    </source>
</evidence>
<dbReference type="Pfam" id="PF00990">
    <property type="entry name" value="GGDEF"/>
    <property type="match status" value="2"/>
</dbReference>
<feature type="modified residue" description="4-aspartylphosphate" evidence="3">
    <location>
        <position position="56"/>
    </location>
</feature>
<dbReference type="GO" id="GO:0071111">
    <property type="term" value="F:cyclic-guanylate-specific phosphodiesterase activity"/>
    <property type="evidence" value="ECO:0007669"/>
    <property type="project" value="InterPro"/>
</dbReference>
<dbReference type="Pfam" id="PF00072">
    <property type="entry name" value="Response_reg"/>
    <property type="match status" value="2"/>
</dbReference>
<dbReference type="SMART" id="SM00052">
    <property type="entry name" value="EAL"/>
    <property type="match status" value="1"/>
</dbReference>
<name>A0A412ZBP4_9FIRM</name>
<evidence type="ECO:0000313" key="8">
    <source>
        <dbReference type="Proteomes" id="UP000284543"/>
    </source>
</evidence>
<dbReference type="Gene3D" id="3.40.50.2300">
    <property type="match status" value="2"/>
</dbReference>
<dbReference type="InterPro" id="IPR043128">
    <property type="entry name" value="Rev_trsase/Diguanyl_cyclase"/>
</dbReference>
<dbReference type="PROSITE" id="PS50883">
    <property type="entry name" value="EAL"/>
    <property type="match status" value="1"/>
</dbReference>
<dbReference type="Gene3D" id="3.30.70.270">
    <property type="match status" value="2"/>
</dbReference>
<dbReference type="SUPFAM" id="SSF55073">
    <property type="entry name" value="Nucleotide cyclase"/>
    <property type="match status" value="2"/>
</dbReference>
<dbReference type="PROSITE" id="PS50110">
    <property type="entry name" value="RESPONSE_REGULATORY"/>
    <property type="match status" value="2"/>
</dbReference>
<gene>
    <name evidence="7" type="ORF">DWW02_07600</name>
</gene>
<dbReference type="NCBIfam" id="TIGR00254">
    <property type="entry name" value="GGDEF"/>
    <property type="match status" value="2"/>
</dbReference>
<dbReference type="InterPro" id="IPR000160">
    <property type="entry name" value="GGDEF_dom"/>
</dbReference>
<evidence type="ECO:0000313" key="7">
    <source>
        <dbReference type="EMBL" id="RGV77523.1"/>
    </source>
</evidence>
<dbReference type="Gene3D" id="3.20.20.450">
    <property type="entry name" value="EAL domain"/>
    <property type="match status" value="1"/>
</dbReference>
<sequence>MISQKQILIVEDNEINRMLLGEILSADYQVVEAENGLEALSVLKERGDVISLILLDITMPVMDGYTFLSIVKKDPVFSSIPVIVTTQSDSESDEVAALSHGASDFVAKPYKPQIILHRVASIINLRENAAMVNQLKYDRLTGLYSKEFFFQKVKEELARHPEREYDIICSDIENFKLVNDVFGLPAGDRLLREVADFYQSQVGDKGICGHFNGDQFAILMERRCKYTDEMFMEATARVNALPNAKNVLVKWGIYSIEDRTIPVDQMCDRALLAACGIKGQYGKYFAIYDDRLRSRLLREQAITECMESALREGQFEIYLQPKYSVKEERLSGAESLIRWNHPEWGLQSPGQFIPLFEQNGFITQLDQYVWDQTCAILQRWELKGYPCIPVSVNVSRADIYNVDLPEILTETVQKYGLPPSRLHLEITESAYTENPSQIIEVAGRLRELGFIIEMDDFGSGYSSLNMLNKMPIDILKLDMKFIQNETEKQASQGILRFTMGLARWMDLSVVAEGVETREQFEQLREIGCDYVQGYYFAKPMPCGEFEKLIREQPEEAAMESSMEDVSFHGKQRPVLLIADEDDAYCRQVRRIFESRYQIVEASDGEKALACIASYENKIGAAIISLTLSEPDGFQILEMLRRERAVWNIPVIATSWDGSQEEQALDMEADEFLRKPHTAAVLERRAVRAMRSAASRERERMLEGEACQDYLTGLLNRRGLEAAADALDGKDMPLAVYLFDLDNLKHINDTFGHMRGDQTISAFAELLREQTRESDILSRFGGDEFVVIMKQMKSGESAVKKGEDICRSICEYPFADNVRACCSAGVVIWDTRKPLPAILEYADQALYRAKAENKGGCCMWEDGYEYP</sequence>
<dbReference type="EMBL" id="QRZM01000002">
    <property type="protein sequence ID" value="RGV77523.1"/>
    <property type="molecule type" value="Genomic_DNA"/>
</dbReference>
<feature type="domain" description="EAL" evidence="5">
    <location>
        <begin position="299"/>
        <end position="553"/>
    </location>
</feature>
<dbReference type="Proteomes" id="UP000284543">
    <property type="component" value="Unassembled WGS sequence"/>
</dbReference>
<comment type="caution">
    <text evidence="7">The sequence shown here is derived from an EMBL/GenBank/DDBJ whole genome shotgun (WGS) entry which is preliminary data.</text>
</comment>
<dbReference type="InterPro" id="IPR035919">
    <property type="entry name" value="EAL_sf"/>
</dbReference>
<feature type="domain" description="GGDEF" evidence="6">
    <location>
        <begin position="163"/>
        <end position="290"/>
    </location>
</feature>